<dbReference type="RefSeq" id="WP_340602617.1">
    <property type="nucleotide sequence ID" value="NZ_JBBMXV010000001.1"/>
</dbReference>
<sequence length="563" mass="61447">MSLGGIALATDFAAVIVTAAVLAILARKTKQPTIVAYILTGIVIGPVMLDLVGEDELIEIMAELGLGFLLFLLGIEMSFENIRDILKPTAAIAAGQAVLQAVLSFSVALLIGFDPFQSGMIALATTFGATPIIVKILGDKDELKTLYGRVDVGILIVQDIYLVIALAVLGVGTVDDVTEVALSMGRVLGLMALVGLAAYLSYRYLLPTLLRASAQNESTLFTVGIAWAFVFIFAAETLELSVEVGAFLAGLALAQLPYSTELKERMSLVTDFFIVVFFASIGLQMTADQLLAYWQEALIAAALLIIGNFFIVFGLFLSQNFDVETSFIGTINMLQVSEFSLVLGAIAVTQGFIEEDLLGFFSLMALVTMPLSTYVIINNHEIYRRAEPYLERFKSDDRIETELGVHEDHAVIIGYDRLVVESLDPIREQFDDIVLVDRSPENVSELRDSGFDYNYGDFRHGEIRQEADLENASFVMSMATQTEINRQLLEQAPEDATTFVAAGHPEDAATLYDEGADYVIIRQVLAGEVLAEHVTDYLTDREAFDATVDRTREGLEGGESDGR</sequence>
<dbReference type="SUPFAM" id="SSF51735">
    <property type="entry name" value="NAD(P)-binding Rossmann-fold domains"/>
    <property type="match status" value="1"/>
</dbReference>
<dbReference type="Pfam" id="PF02254">
    <property type="entry name" value="TrkA_N"/>
    <property type="match status" value="1"/>
</dbReference>
<keyword evidence="6 7" id="KW-0472">Membrane</keyword>
<reference evidence="10 11" key="1">
    <citation type="journal article" date="2019" name="Int. J. Syst. Evol. Microbiol.">
        <title>The Global Catalogue of Microorganisms (GCM) 10K type strain sequencing project: providing services to taxonomists for standard genome sequencing and annotation.</title>
        <authorList>
            <consortium name="The Broad Institute Genomics Platform"/>
            <consortium name="The Broad Institute Genome Sequencing Center for Infectious Disease"/>
            <person name="Wu L."/>
            <person name="Ma J."/>
        </authorList>
    </citation>
    <scope>NUCLEOTIDE SEQUENCE [LARGE SCALE GENOMIC DNA]</scope>
    <source>
        <strain evidence="10 11">CGMCC 1.3240</strain>
    </source>
</reference>
<accession>A0ABD5UZD7</accession>
<dbReference type="Gene3D" id="1.20.1530.20">
    <property type="match status" value="1"/>
</dbReference>
<gene>
    <name evidence="10" type="ORF">ACFQGH_02700</name>
</gene>
<dbReference type="InterPro" id="IPR006153">
    <property type="entry name" value="Cation/H_exchanger_TM"/>
</dbReference>
<evidence type="ECO:0000259" key="9">
    <source>
        <dbReference type="Pfam" id="PF02254"/>
    </source>
</evidence>
<dbReference type="InterPro" id="IPR036291">
    <property type="entry name" value="NAD(P)-bd_dom_sf"/>
</dbReference>
<comment type="subcellular location">
    <subcellularLocation>
        <location evidence="1">Membrane</location>
        <topology evidence="1">Multi-pass membrane protein</topology>
    </subcellularLocation>
</comment>
<feature type="transmembrane region" description="Helical" evidence="7">
    <location>
        <begin position="58"/>
        <end position="79"/>
    </location>
</feature>
<dbReference type="PANTHER" id="PTHR42751:SF6">
    <property type="entry name" value="CONSERVED INTEGRAL MEMBRANE TRANSPORT PROTEIN-RELATED"/>
    <property type="match status" value="1"/>
</dbReference>
<feature type="transmembrane region" description="Helical" evidence="7">
    <location>
        <begin position="268"/>
        <end position="285"/>
    </location>
</feature>
<keyword evidence="11" id="KW-1185">Reference proteome</keyword>
<dbReference type="Pfam" id="PF00999">
    <property type="entry name" value="Na_H_Exchanger"/>
    <property type="match status" value="1"/>
</dbReference>
<organism evidence="10 11">
    <name type="scientific">Halalkalicoccus tibetensis</name>
    <dbReference type="NCBI Taxonomy" id="175632"/>
    <lineage>
        <taxon>Archaea</taxon>
        <taxon>Methanobacteriati</taxon>
        <taxon>Methanobacteriota</taxon>
        <taxon>Stenosarchaea group</taxon>
        <taxon>Halobacteria</taxon>
        <taxon>Halobacteriales</taxon>
        <taxon>Halococcaceae</taxon>
        <taxon>Halalkalicoccus</taxon>
    </lineage>
</organism>
<evidence type="ECO:0000313" key="11">
    <source>
        <dbReference type="Proteomes" id="UP001596312"/>
    </source>
</evidence>
<name>A0ABD5UZD7_9EURY</name>
<dbReference type="InterPro" id="IPR003148">
    <property type="entry name" value="RCK_N"/>
</dbReference>
<keyword evidence="5 7" id="KW-1133">Transmembrane helix</keyword>
<feature type="transmembrane region" description="Helical" evidence="7">
    <location>
        <begin position="119"/>
        <end position="138"/>
    </location>
</feature>
<feature type="transmembrane region" description="Helical" evidence="7">
    <location>
        <begin position="297"/>
        <end position="317"/>
    </location>
</feature>
<dbReference type="EMBL" id="JBHSXQ010000001">
    <property type="protein sequence ID" value="MFC6904106.1"/>
    <property type="molecule type" value="Genomic_DNA"/>
</dbReference>
<evidence type="ECO:0000256" key="1">
    <source>
        <dbReference type="ARBA" id="ARBA00004141"/>
    </source>
</evidence>
<feature type="transmembrane region" description="Helical" evidence="7">
    <location>
        <begin position="329"/>
        <end position="353"/>
    </location>
</feature>
<evidence type="ECO:0000256" key="5">
    <source>
        <dbReference type="ARBA" id="ARBA00022989"/>
    </source>
</evidence>
<feature type="transmembrane region" description="Helical" evidence="7">
    <location>
        <begin position="218"/>
        <end position="234"/>
    </location>
</feature>
<keyword evidence="4 7" id="KW-0812">Transmembrane</keyword>
<feature type="transmembrane region" description="Helical" evidence="7">
    <location>
        <begin position="150"/>
        <end position="172"/>
    </location>
</feature>
<keyword evidence="3" id="KW-0813">Transport</keyword>
<evidence type="ECO:0000256" key="4">
    <source>
        <dbReference type="ARBA" id="ARBA00022692"/>
    </source>
</evidence>
<dbReference type="PANTHER" id="PTHR42751">
    <property type="entry name" value="SODIUM/HYDROGEN EXCHANGER FAMILY/TRKA DOMAIN PROTEIN"/>
    <property type="match status" value="1"/>
</dbReference>
<dbReference type="InterPro" id="IPR038770">
    <property type="entry name" value="Na+/solute_symporter_sf"/>
</dbReference>
<evidence type="ECO:0000256" key="2">
    <source>
        <dbReference type="ARBA" id="ARBA00005551"/>
    </source>
</evidence>
<evidence type="ECO:0000256" key="3">
    <source>
        <dbReference type="ARBA" id="ARBA00022448"/>
    </source>
</evidence>
<feature type="transmembrane region" description="Helical" evidence="7">
    <location>
        <begin position="184"/>
        <end position="206"/>
    </location>
</feature>
<feature type="domain" description="Cation/H+ exchanger transmembrane" evidence="8">
    <location>
        <begin position="17"/>
        <end position="372"/>
    </location>
</feature>
<evidence type="ECO:0000259" key="8">
    <source>
        <dbReference type="Pfam" id="PF00999"/>
    </source>
</evidence>
<evidence type="ECO:0000256" key="6">
    <source>
        <dbReference type="ARBA" id="ARBA00023136"/>
    </source>
</evidence>
<comment type="caution">
    <text evidence="10">The sequence shown here is derived from an EMBL/GenBank/DDBJ whole genome shotgun (WGS) entry which is preliminary data.</text>
</comment>
<evidence type="ECO:0000256" key="7">
    <source>
        <dbReference type="SAM" id="Phobius"/>
    </source>
</evidence>
<feature type="transmembrane region" description="Helical" evidence="7">
    <location>
        <begin position="240"/>
        <end position="256"/>
    </location>
</feature>
<dbReference type="Gene3D" id="3.40.50.720">
    <property type="entry name" value="NAD(P)-binding Rossmann-like Domain"/>
    <property type="match status" value="1"/>
</dbReference>
<feature type="transmembrane region" description="Helical" evidence="7">
    <location>
        <begin position="33"/>
        <end position="52"/>
    </location>
</feature>
<feature type="transmembrane region" description="Helical" evidence="7">
    <location>
        <begin position="6"/>
        <end position="26"/>
    </location>
</feature>
<feature type="domain" description="RCK N-terminal" evidence="9">
    <location>
        <begin position="411"/>
        <end position="520"/>
    </location>
</feature>
<comment type="similarity">
    <text evidence="2">Belongs to the monovalent cation:proton antiporter 2 (CPA2) transporter (TC 2.A.37) family.</text>
</comment>
<proteinExistence type="inferred from homology"/>
<feature type="transmembrane region" description="Helical" evidence="7">
    <location>
        <begin position="359"/>
        <end position="377"/>
    </location>
</feature>
<protein>
    <submittedName>
        <fullName evidence="10">Cation:proton antiporter</fullName>
    </submittedName>
</protein>
<evidence type="ECO:0000313" key="10">
    <source>
        <dbReference type="EMBL" id="MFC6904106.1"/>
    </source>
</evidence>
<dbReference type="Proteomes" id="UP001596312">
    <property type="component" value="Unassembled WGS sequence"/>
</dbReference>
<feature type="transmembrane region" description="Helical" evidence="7">
    <location>
        <begin position="91"/>
        <end position="113"/>
    </location>
</feature>
<dbReference type="AlphaFoldDB" id="A0ABD5UZD7"/>
<dbReference type="GO" id="GO:0016020">
    <property type="term" value="C:membrane"/>
    <property type="evidence" value="ECO:0007669"/>
    <property type="project" value="UniProtKB-SubCell"/>
</dbReference>